<dbReference type="InterPro" id="IPR006665">
    <property type="entry name" value="OmpA-like"/>
</dbReference>
<evidence type="ECO:0000259" key="6">
    <source>
        <dbReference type="PROSITE" id="PS51123"/>
    </source>
</evidence>
<feature type="signal peptide" evidence="5">
    <location>
        <begin position="1"/>
        <end position="21"/>
    </location>
</feature>
<dbReference type="InterPro" id="IPR036737">
    <property type="entry name" value="OmpA-like_sf"/>
</dbReference>
<dbReference type="Pfam" id="PF00691">
    <property type="entry name" value="OmpA"/>
    <property type="match status" value="1"/>
</dbReference>
<evidence type="ECO:0000256" key="1">
    <source>
        <dbReference type="ARBA" id="ARBA00004442"/>
    </source>
</evidence>
<dbReference type="PROSITE" id="PS51123">
    <property type="entry name" value="OMPA_2"/>
    <property type="match status" value="1"/>
</dbReference>
<accession>A0A238IYG6</accession>
<dbReference type="InterPro" id="IPR050330">
    <property type="entry name" value="Bact_OuterMem_StrucFunc"/>
</dbReference>
<feature type="domain" description="OmpA-like" evidence="6">
    <location>
        <begin position="64"/>
        <end position="180"/>
    </location>
</feature>
<keyword evidence="8" id="KW-1185">Reference proteome</keyword>
<dbReference type="RefSeq" id="WP_093972691.1">
    <property type="nucleotide sequence ID" value="NZ_FXXQ01000002.1"/>
</dbReference>
<keyword evidence="2 4" id="KW-0472">Membrane</keyword>
<dbReference type="CDD" id="cd07185">
    <property type="entry name" value="OmpA_C-like"/>
    <property type="match status" value="1"/>
</dbReference>
<evidence type="ECO:0000256" key="4">
    <source>
        <dbReference type="PROSITE-ProRule" id="PRU00473"/>
    </source>
</evidence>
<evidence type="ECO:0000256" key="2">
    <source>
        <dbReference type="ARBA" id="ARBA00023136"/>
    </source>
</evidence>
<dbReference type="OrthoDB" id="9810367at2"/>
<proteinExistence type="predicted"/>
<evidence type="ECO:0000313" key="8">
    <source>
        <dbReference type="Proteomes" id="UP000201838"/>
    </source>
</evidence>
<evidence type="ECO:0000256" key="5">
    <source>
        <dbReference type="SAM" id="SignalP"/>
    </source>
</evidence>
<dbReference type="EMBL" id="FXXQ01000002">
    <property type="protein sequence ID" value="SMX22714.1"/>
    <property type="molecule type" value="Genomic_DNA"/>
</dbReference>
<dbReference type="PANTHER" id="PTHR30329:SF21">
    <property type="entry name" value="LIPOPROTEIN YIAD-RELATED"/>
    <property type="match status" value="1"/>
</dbReference>
<dbReference type="GO" id="GO:0009279">
    <property type="term" value="C:cell outer membrane"/>
    <property type="evidence" value="ECO:0007669"/>
    <property type="project" value="UniProtKB-SubCell"/>
</dbReference>
<dbReference type="Proteomes" id="UP000201838">
    <property type="component" value="Unassembled WGS sequence"/>
</dbReference>
<dbReference type="PRINTS" id="PR01021">
    <property type="entry name" value="OMPADOMAIN"/>
</dbReference>
<gene>
    <name evidence="7" type="ORF">BOA8489_00812</name>
</gene>
<dbReference type="PANTHER" id="PTHR30329">
    <property type="entry name" value="STATOR ELEMENT OF FLAGELLAR MOTOR COMPLEX"/>
    <property type="match status" value="1"/>
</dbReference>
<dbReference type="AlphaFoldDB" id="A0A238IYG6"/>
<name>A0A238IYG6_9RHOB</name>
<evidence type="ECO:0000313" key="7">
    <source>
        <dbReference type="EMBL" id="SMX22714.1"/>
    </source>
</evidence>
<keyword evidence="7" id="KW-0449">Lipoprotein</keyword>
<dbReference type="Gene3D" id="3.30.1330.60">
    <property type="entry name" value="OmpA-like domain"/>
    <property type="match status" value="1"/>
</dbReference>
<protein>
    <submittedName>
        <fullName evidence="7">Outer membrane lipoprotein Omp16</fullName>
    </submittedName>
</protein>
<reference evidence="7 8" key="1">
    <citation type="submission" date="2017-05" db="EMBL/GenBank/DDBJ databases">
        <authorList>
            <person name="Song R."/>
            <person name="Chenine A.L."/>
            <person name="Ruprecht R.M."/>
        </authorList>
    </citation>
    <scope>NUCLEOTIDE SEQUENCE [LARGE SCALE GENOMIC DNA]</scope>
    <source>
        <strain evidence="7 8">CECT 8489</strain>
    </source>
</reference>
<comment type="subcellular location">
    <subcellularLocation>
        <location evidence="1">Cell outer membrane</location>
    </subcellularLocation>
</comment>
<keyword evidence="3" id="KW-0998">Cell outer membrane</keyword>
<evidence type="ECO:0000256" key="3">
    <source>
        <dbReference type="ARBA" id="ARBA00023237"/>
    </source>
</evidence>
<sequence>MTLKIKTLMVGASVLALTACGEGPAFDSFNSEAGAFIDEGGFGNPTMNNTQIHNGDLTFLANLNQRFTSEVPTMVTFEFDESTLDADAQAILREQADWIRQFPEIRFSVFGHTDAVGSNAYNQALGQRRANAVVNYLVSQGVNRARLKALVSFGETRLAVSTDNRERRNRRTVTEVSGVVENAPMVLNGKYAQIIFREYVGSARAPSALGGGLAAISE</sequence>
<dbReference type="SUPFAM" id="SSF103088">
    <property type="entry name" value="OmpA-like"/>
    <property type="match status" value="1"/>
</dbReference>
<keyword evidence="5" id="KW-0732">Signal</keyword>
<dbReference type="InterPro" id="IPR006664">
    <property type="entry name" value="OMP_bac"/>
</dbReference>
<feature type="chain" id="PRO_5012444036" evidence="5">
    <location>
        <begin position="22"/>
        <end position="218"/>
    </location>
</feature>
<organism evidence="7 8">
    <name type="scientific">Boseongicola aestuarii</name>
    <dbReference type="NCBI Taxonomy" id="1470561"/>
    <lineage>
        <taxon>Bacteria</taxon>
        <taxon>Pseudomonadati</taxon>
        <taxon>Pseudomonadota</taxon>
        <taxon>Alphaproteobacteria</taxon>
        <taxon>Rhodobacterales</taxon>
        <taxon>Paracoccaceae</taxon>
        <taxon>Boseongicola</taxon>
    </lineage>
</organism>
<dbReference type="PROSITE" id="PS51257">
    <property type="entry name" value="PROKAR_LIPOPROTEIN"/>
    <property type="match status" value="1"/>
</dbReference>